<dbReference type="PIR" id="S66652">
    <property type="entry name" value="S58357"/>
</dbReference>
<evidence type="ECO:0000313" key="3">
    <source>
        <dbReference type="EMBL" id="CAA90022.1"/>
    </source>
</evidence>
<evidence type="ECO:0000256" key="1">
    <source>
        <dbReference type="SAM" id="Phobius"/>
    </source>
</evidence>
<feature type="transmembrane region" description="Helical" evidence="1">
    <location>
        <begin position="7"/>
        <end position="26"/>
    </location>
</feature>
<proteinExistence type="predicted"/>
<gene>
    <name evidence="3" type="primary">pepI</name>
</gene>
<evidence type="ECO:0000313" key="2">
    <source>
        <dbReference type="EMBL" id="AAA65875.1"/>
    </source>
</evidence>
<reference evidence="3" key="3">
    <citation type="journal article" date="1995" name="Eur. J. Biochem.">
        <title>Nucleotide sequence of the lantibiotic Pep5 biosynthetic gene cluster and functional analysis of PepP and PepC. Evidence for a role of PepC in thioether formation.</title>
        <authorList>
            <person name="Meyer C."/>
            <person name="Bierbaum G."/>
            <person name="Heidrich C."/>
            <person name="Reis M."/>
            <person name="Suling J."/>
            <person name="Iglesias-Wind M."/>
            <person name="Kempter C."/>
            <person name="Molitor E."/>
            <person name="Sahl H.-G."/>
        </authorList>
    </citation>
    <scope>NUCLEOTIDE SEQUENCE</scope>
    <source>
        <strain evidence="3">5</strain>
    </source>
</reference>
<sequence>MNIYLKVILTSLFFALIIFIVTYITTKQWGTSLGFSSLSFIGNFIYDYSTKLSDKKYEKRINSNKKDKL</sequence>
<reference evidence="2" key="2">
    <citation type="journal article" date="1994" name="Appl. Environ. Microbiol.">
        <title>Producer immunity towards the lantibiotic Pep5: identification of the immunity gene pepI and localization and functional analysis of its gene product.</title>
        <authorList>
            <person name="Reis M."/>
            <person name="Eschbach-Bludau M."/>
            <person name="Iglesias-Wind M.I."/>
            <person name="Kupke T."/>
            <person name="Sahl H.G."/>
        </authorList>
    </citation>
    <scope>NUCLEOTIDE SEQUENCE</scope>
</reference>
<keyword evidence="1" id="KW-0812">Transmembrane</keyword>
<keyword evidence="1" id="KW-0472">Membrane</keyword>
<dbReference type="EMBL" id="L23967">
    <property type="protein sequence ID" value="AAA65875.1"/>
    <property type="molecule type" value="Genomic_DNA"/>
</dbReference>
<dbReference type="EMBL" id="Z49865">
    <property type="protein sequence ID" value="CAA90022.1"/>
    <property type="molecule type" value="Genomic_DNA"/>
</dbReference>
<protein>
    <submittedName>
        <fullName evidence="2">Immunity protein</fullName>
    </submittedName>
    <submittedName>
        <fullName evidence="3">PepI</fullName>
    </submittedName>
</protein>
<organism evidence="3">
    <name type="scientific">Staphylococcus epidermidis</name>
    <dbReference type="NCBI Taxonomy" id="1282"/>
    <lineage>
        <taxon>Bacteria</taxon>
        <taxon>Bacillati</taxon>
        <taxon>Bacillota</taxon>
        <taxon>Bacilli</taxon>
        <taxon>Bacillales</taxon>
        <taxon>Staphylococcaceae</taxon>
        <taxon>Staphylococcus</taxon>
    </lineage>
</organism>
<feature type="transmembrane region" description="Helical" evidence="1">
    <location>
        <begin position="32"/>
        <end position="49"/>
    </location>
</feature>
<name>Q57052_STAEP</name>
<keyword evidence="1" id="KW-1133">Transmembrane helix</keyword>
<dbReference type="RefSeq" id="WP_029376349.1">
    <property type="nucleotide sequence ID" value="NZ_JAIUGO010000025.1"/>
</dbReference>
<dbReference type="AlphaFoldDB" id="Q57052"/>
<reference evidence="2" key="1">
    <citation type="book" date="1991" name="NISIN AND NOVEL L-ANTIBIOTICS" publisher="Unknown name" city="Unknown city">
        <title>Genetic analysis of the producer self-protection mechanism ('immunity') against Pep5.</title>
        <editorList>
            <person name="Jung G."/>
            <person name="Sahl H.-G."/>
        </editorList>
        <authorList>
            <person name="Reis M."/>
            <person name="Sahl H.-G."/>
        </authorList>
    </citation>
    <scope>NUCLEOTIDE SEQUENCE</scope>
</reference>
<accession>Q57052</accession>